<keyword evidence="10" id="KW-1185">Reference proteome</keyword>
<evidence type="ECO:0000256" key="2">
    <source>
        <dbReference type="ARBA" id="ARBA00022448"/>
    </source>
</evidence>
<dbReference type="OrthoDB" id="250329at2759"/>
<evidence type="ECO:0000313" key="10">
    <source>
        <dbReference type="Proteomes" id="UP000186817"/>
    </source>
</evidence>
<evidence type="ECO:0000256" key="6">
    <source>
        <dbReference type="PROSITE-ProRule" id="PRU00282"/>
    </source>
</evidence>
<comment type="subcellular location">
    <subcellularLocation>
        <location evidence="1">Membrane</location>
        <topology evidence="1">Multi-pass membrane protein</topology>
    </subcellularLocation>
</comment>
<reference evidence="9 10" key="1">
    <citation type="submission" date="2016-02" db="EMBL/GenBank/DDBJ databases">
        <title>Genome analysis of coral dinoflagellate symbionts highlights evolutionary adaptations to a symbiotic lifestyle.</title>
        <authorList>
            <person name="Aranda M."/>
            <person name="Li Y."/>
            <person name="Liew Y.J."/>
            <person name="Baumgarten S."/>
            <person name="Simakov O."/>
            <person name="Wilson M."/>
            <person name="Piel J."/>
            <person name="Ashoor H."/>
            <person name="Bougouffa S."/>
            <person name="Bajic V.B."/>
            <person name="Ryu T."/>
            <person name="Ravasi T."/>
            <person name="Bayer T."/>
            <person name="Micklem G."/>
            <person name="Kim H."/>
            <person name="Bhak J."/>
            <person name="Lajeunesse T.C."/>
            <person name="Voolstra C.R."/>
        </authorList>
    </citation>
    <scope>NUCLEOTIDE SEQUENCE [LARGE SCALE GENOMIC DNA]</scope>
    <source>
        <strain evidence="9 10">CCMP2467</strain>
    </source>
</reference>
<comment type="similarity">
    <text evidence="7">Belongs to the mitochondrial carrier (TC 2.A.29) family.</text>
</comment>
<dbReference type="PANTHER" id="PTHR24089">
    <property type="entry name" value="SOLUTE CARRIER FAMILY 25"/>
    <property type="match status" value="1"/>
</dbReference>
<dbReference type="Pfam" id="PF00153">
    <property type="entry name" value="Mito_carr"/>
    <property type="match status" value="3"/>
</dbReference>
<proteinExistence type="inferred from homology"/>
<accession>A0A1Q9E6D0</accession>
<evidence type="ECO:0000256" key="5">
    <source>
        <dbReference type="ARBA" id="ARBA00023136"/>
    </source>
</evidence>
<dbReference type="InterPro" id="IPR023395">
    <property type="entry name" value="MCP_dom_sf"/>
</dbReference>
<dbReference type="InterPro" id="IPR002067">
    <property type="entry name" value="MCP"/>
</dbReference>
<dbReference type="EMBL" id="LSRX01000249">
    <property type="protein sequence ID" value="OLQ02994.1"/>
    <property type="molecule type" value="Genomic_DNA"/>
</dbReference>
<keyword evidence="2 7" id="KW-0813">Transport</keyword>
<evidence type="ECO:0000256" key="7">
    <source>
        <dbReference type="RuleBase" id="RU000488"/>
    </source>
</evidence>
<dbReference type="GO" id="GO:0016020">
    <property type="term" value="C:membrane"/>
    <property type="evidence" value="ECO:0007669"/>
    <property type="project" value="UniProtKB-SubCell"/>
</dbReference>
<dbReference type="SUPFAM" id="SSF103506">
    <property type="entry name" value="Mitochondrial carrier"/>
    <property type="match status" value="1"/>
</dbReference>
<keyword evidence="3 6" id="KW-0812">Transmembrane</keyword>
<keyword evidence="5 6" id="KW-0472">Membrane</keyword>
<feature type="repeat" description="Solcar" evidence="6">
    <location>
        <begin position="4"/>
        <end position="96"/>
    </location>
</feature>
<dbReference type="Gene3D" id="1.50.40.10">
    <property type="entry name" value="Mitochondrial carrier domain"/>
    <property type="match status" value="1"/>
</dbReference>
<gene>
    <name evidence="9" type="primary">mcfE</name>
    <name evidence="9" type="ORF">AK812_SmicGene14115</name>
</gene>
<keyword evidence="4" id="KW-0677">Repeat</keyword>
<dbReference type="GO" id="GO:0055085">
    <property type="term" value="P:transmembrane transport"/>
    <property type="evidence" value="ECO:0007669"/>
    <property type="project" value="InterPro"/>
</dbReference>
<feature type="repeat" description="Solcar" evidence="6">
    <location>
        <begin position="203"/>
        <end position="292"/>
    </location>
</feature>
<protein>
    <submittedName>
        <fullName evidence="9">Mitochondrial substrate carrier family protein E</fullName>
    </submittedName>
</protein>
<evidence type="ECO:0000256" key="1">
    <source>
        <dbReference type="ARBA" id="ARBA00004141"/>
    </source>
</evidence>
<dbReference type="AlphaFoldDB" id="A0A1Q9E6D0"/>
<evidence type="ECO:0000256" key="8">
    <source>
        <dbReference type="SAM" id="MobiDB-lite"/>
    </source>
</evidence>
<dbReference type="PRINTS" id="PR00926">
    <property type="entry name" value="MITOCARRIER"/>
</dbReference>
<dbReference type="PROSITE" id="PS50920">
    <property type="entry name" value="SOLCAR"/>
    <property type="match status" value="3"/>
</dbReference>
<evidence type="ECO:0000313" key="9">
    <source>
        <dbReference type="EMBL" id="OLQ02994.1"/>
    </source>
</evidence>
<sequence>MVDLALQTQILAGSAAGTIADIITHPLSTIKTRLQVQGSGGGGHDAVAYRGVTHALGHIMKNEGVVTFYRGLGAVLVGAAPAQGLYFGGYETAKTFLGGGQSGVGNFASGICAQLCGSLAWVPMDVIKERLQVEGQLKVKSAYSGSFHAFREILRHEGLLGLYRAFPIHQVTWAPFNGCYFMVYEKLKTMCIDAGYEDGMDNLDPIAQVSCGVAAGVIAATVTNPVDVLKTRLQVAMANPDMFPYKSGLGAAKHLLQHEGAGALMDGAFARVSWLTPRSVMRTTGNQTSEHEHAAAARAALPFSFVEIKDVLFAVKGVTFSFKSAGGKGTHSLRFVSSLTSASKRSWPDFSHAGRARTHLAPASVALAQTAHIHRIAAMPDWKTENCMCQAGIRGIPMPRLTTEEEEAVKAAGESMANKHFEAQAQIAADSMSGMRGIYDGGGGSPDDDDPGDHKKKKRDSPNFSSFAEDAEEGV</sequence>
<feature type="region of interest" description="Disordered" evidence="8">
    <location>
        <begin position="432"/>
        <end position="475"/>
    </location>
</feature>
<evidence type="ECO:0000256" key="3">
    <source>
        <dbReference type="ARBA" id="ARBA00022692"/>
    </source>
</evidence>
<name>A0A1Q9E6D0_SYMMI</name>
<feature type="repeat" description="Solcar" evidence="6">
    <location>
        <begin position="101"/>
        <end position="190"/>
    </location>
</feature>
<organism evidence="9 10">
    <name type="scientific">Symbiodinium microadriaticum</name>
    <name type="common">Dinoflagellate</name>
    <name type="synonym">Zooxanthella microadriatica</name>
    <dbReference type="NCBI Taxonomy" id="2951"/>
    <lineage>
        <taxon>Eukaryota</taxon>
        <taxon>Sar</taxon>
        <taxon>Alveolata</taxon>
        <taxon>Dinophyceae</taxon>
        <taxon>Suessiales</taxon>
        <taxon>Symbiodiniaceae</taxon>
        <taxon>Symbiodinium</taxon>
    </lineage>
</organism>
<comment type="caution">
    <text evidence="9">The sequence shown here is derived from an EMBL/GenBank/DDBJ whole genome shotgun (WGS) entry which is preliminary data.</text>
</comment>
<evidence type="ECO:0000256" key="4">
    <source>
        <dbReference type="ARBA" id="ARBA00022737"/>
    </source>
</evidence>
<dbReference type="Proteomes" id="UP000186817">
    <property type="component" value="Unassembled WGS sequence"/>
</dbReference>
<dbReference type="InterPro" id="IPR018108">
    <property type="entry name" value="MCP_transmembrane"/>
</dbReference>